<protein>
    <submittedName>
        <fullName evidence="1">Uncharacterized protein</fullName>
    </submittedName>
</protein>
<name>A0A246A397_ACIBA</name>
<dbReference type="Proteomes" id="UP000197394">
    <property type="component" value="Unassembled WGS sequence"/>
</dbReference>
<reference evidence="1 3" key="1">
    <citation type="submission" date="2017-05" db="EMBL/GenBank/DDBJ databases">
        <title>Draft genome sequence of MDR A. baumannii AB360.</title>
        <authorList>
            <person name="Wareham D.W."/>
            <person name="Bean D.C."/>
        </authorList>
    </citation>
    <scope>NUCLEOTIDE SEQUENCE [LARGE SCALE GENOMIC DNA]</scope>
    <source>
        <strain evidence="1 3">AB360</strain>
    </source>
</reference>
<proteinExistence type="predicted"/>
<dbReference type="Proteomes" id="UP000239276">
    <property type="component" value="Unassembled WGS sequence"/>
</dbReference>
<evidence type="ECO:0000313" key="3">
    <source>
        <dbReference type="Proteomes" id="UP000197394"/>
    </source>
</evidence>
<comment type="caution">
    <text evidence="1">The sequence shown here is derived from an EMBL/GenBank/DDBJ whole genome shotgun (WGS) entry which is preliminary data.</text>
</comment>
<dbReference type="EMBL" id="PUDN01000045">
    <property type="protein sequence ID" value="PQH52407.1"/>
    <property type="molecule type" value="Genomic_DNA"/>
</dbReference>
<accession>A0A246A397</accession>
<evidence type="ECO:0000313" key="2">
    <source>
        <dbReference type="EMBL" id="PQH52407.1"/>
    </source>
</evidence>
<evidence type="ECO:0000313" key="1">
    <source>
        <dbReference type="EMBL" id="OWK67098.1"/>
    </source>
</evidence>
<evidence type="ECO:0000313" key="4">
    <source>
        <dbReference type="Proteomes" id="UP000239276"/>
    </source>
</evidence>
<sequence>MSSVWICKLFLRYSKVSVIKLNLSALEILQPKFMVMAIMSHFIKVALSTCPIKTVCNSMQAIETNWHI</sequence>
<dbReference type="EMBL" id="NGKM01000006">
    <property type="protein sequence ID" value="OWK67098.1"/>
    <property type="molecule type" value="Genomic_DNA"/>
</dbReference>
<dbReference type="AlphaFoldDB" id="A0A246A397"/>
<organism evidence="1 3">
    <name type="scientific">Acinetobacter baumannii</name>
    <dbReference type="NCBI Taxonomy" id="470"/>
    <lineage>
        <taxon>Bacteria</taxon>
        <taxon>Pseudomonadati</taxon>
        <taxon>Pseudomonadota</taxon>
        <taxon>Gammaproteobacteria</taxon>
        <taxon>Moraxellales</taxon>
        <taxon>Moraxellaceae</taxon>
        <taxon>Acinetobacter</taxon>
        <taxon>Acinetobacter calcoaceticus/baumannii complex</taxon>
    </lineage>
</organism>
<gene>
    <name evidence="2" type="ORF">C5U34_11105</name>
    <name evidence="1" type="ORF">CBE85_08455</name>
</gene>
<reference evidence="2 4" key="2">
    <citation type="journal article" date="2018" name="J. Antimicrob. Chemother.">
        <title>Phylogenomics of colistin-susceptible and resistant XDR Acinetobacter baumannii.</title>
        <authorList>
            <person name="Mustapha M."/>
            <person name="Li B."/>
            <person name="Pacey M.P."/>
            <person name="Mettus R.T."/>
            <person name="McElheny C.L."/>
            <person name="Ernst R.K."/>
            <person name="Cooper V.S."/>
            <person name="Doi Y."/>
        </authorList>
    </citation>
    <scope>NUCLEOTIDE SEQUENCE [LARGE SCALE GENOMIC DNA]</scope>
    <source>
        <strain evidence="2 4">R20</strain>
    </source>
</reference>